<name>A0A382QD99_9ZZZZ</name>
<proteinExistence type="predicted"/>
<evidence type="ECO:0000313" key="1">
    <source>
        <dbReference type="EMBL" id="SVC83503.1"/>
    </source>
</evidence>
<protein>
    <recommendedName>
        <fullName evidence="2">DUF1820 family protein</fullName>
    </recommendedName>
</protein>
<dbReference type="Pfam" id="PF08850">
    <property type="entry name" value="DUF1820"/>
    <property type="match status" value="1"/>
</dbReference>
<gene>
    <name evidence="1" type="ORF">METZ01_LOCUS336357</name>
</gene>
<sequence>PSEEKIKTEFEGVKRTYIPMHSVLRIDEVDKEGVSKISKAEGNNVTQLPNTVFVPDGKSKT</sequence>
<feature type="non-terminal residue" evidence="1">
    <location>
        <position position="1"/>
    </location>
</feature>
<organism evidence="1">
    <name type="scientific">marine metagenome</name>
    <dbReference type="NCBI Taxonomy" id="408172"/>
    <lineage>
        <taxon>unclassified sequences</taxon>
        <taxon>metagenomes</taxon>
        <taxon>ecological metagenomes</taxon>
    </lineage>
</organism>
<accession>A0A382QD99</accession>
<dbReference type="AlphaFoldDB" id="A0A382QD99"/>
<evidence type="ECO:0008006" key="2">
    <source>
        <dbReference type="Google" id="ProtNLM"/>
    </source>
</evidence>
<dbReference type="InterPro" id="IPR014949">
    <property type="entry name" value="DUF1820"/>
</dbReference>
<dbReference type="EMBL" id="UINC01113716">
    <property type="protein sequence ID" value="SVC83503.1"/>
    <property type="molecule type" value="Genomic_DNA"/>
</dbReference>
<reference evidence="1" key="1">
    <citation type="submission" date="2018-05" db="EMBL/GenBank/DDBJ databases">
        <authorList>
            <person name="Lanie J.A."/>
            <person name="Ng W.-L."/>
            <person name="Kazmierczak K.M."/>
            <person name="Andrzejewski T.M."/>
            <person name="Davidsen T.M."/>
            <person name="Wayne K.J."/>
            <person name="Tettelin H."/>
            <person name="Glass J.I."/>
            <person name="Rusch D."/>
            <person name="Podicherti R."/>
            <person name="Tsui H.-C.T."/>
            <person name="Winkler M.E."/>
        </authorList>
    </citation>
    <scope>NUCLEOTIDE SEQUENCE</scope>
</reference>